<dbReference type="AlphaFoldDB" id="A4VJ88"/>
<dbReference type="Pfam" id="PF07862">
    <property type="entry name" value="Nif11"/>
    <property type="match status" value="1"/>
</dbReference>
<gene>
    <name evidence="2" type="ordered locus">PST_1344</name>
</gene>
<name>A4VJ88_STUS1</name>
<feature type="domain" description="Nif11" evidence="1">
    <location>
        <begin position="19"/>
        <end position="64"/>
    </location>
</feature>
<reference evidence="2 3" key="1">
    <citation type="journal article" date="2008" name="Proc. Natl. Acad. Sci. U.S.A.">
        <title>Nitrogen fixation island and rhizosphere competence traits in the genome of root-associated Pseudomonas stutzeri A1501.</title>
        <authorList>
            <person name="Yan Y."/>
            <person name="Yang J."/>
            <person name="Dou Y."/>
            <person name="Chen M."/>
            <person name="Ping S."/>
            <person name="Peng J."/>
            <person name="Lu W."/>
            <person name="Zhang W."/>
            <person name="Yao Z."/>
            <person name="Li H."/>
            <person name="Liu W."/>
            <person name="He S."/>
            <person name="Geng L."/>
            <person name="Zhang X."/>
            <person name="Yang F."/>
            <person name="Yu H."/>
            <person name="Zhan Y."/>
            <person name="Li D."/>
            <person name="Lin Z."/>
            <person name="Wang Y."/>
            <person name="Elmerich C."/>
            <person name="Lin M."/>
            <person name="Jin Q."/>
        </authorList>
    </citation>
    <scope>NUCLEOTIDE SEQUENCE [LARGE SCALE GENOMIC DNA]</scope>
    <source>
        <strain evidence="2 3">A1501</strain>
    </source>
</reference>
<dbReference type="KEGG" id="psa:PST_1344"/>
<dbReference type="eggNOG" id="ENOG50330KJ">
    <property type="taxonomic scope" value="Bacteria"/>
</dbReference>
<evidence type="ECO:0000259" key="1">
    <source>
        <dbReference type="Pfam" id="PF07862"/>
    </source>
</evidence>
<sequence length="90" mass="9989">MPRQPFGAGSSHRNRENPMSIKEIQAFSNQALNDPALGEKLKACEKVRDVIALGKEHGYSIIEDLLYPPNEPQFSEAQLSPKMAKALLRA</sequence>
<protein>
    <recommendedName>
        <fullName evidence="1">Nif11 domain-containing protein</fullName>
    </recommendedName>
</protein>
<evidence type="ECO:0000313" key="3">
    <source>
        <dbReference type="Proteomes" id="UP000000233"/>
    </source>
</evidence>
<dbReference type="EMBL" id="CP000304">
    <property type="protein sequence ID" value="ABP79039.1"/>
    <property type="molecule type" value="Genomic_DNA"/>
</dbReference>
<proteinExistence type="predicted"/>
<dbReference type="InterPro" id="IPR012903">
    <property type="entry name" value="Nif11"/>
</dbReference>
<keyword evidence="3" id="KW-1185">Reference proteome</keyword>
<organism evidence="2 3">
    <name type="scientific">Stutzerimonas stutzeri (strain A1501)</name>
    <name type="common">Pseudomonas stutzeri</name>
    <dbReference type="NCBI Taxonomy" id="379731"/>
    <lineage>
        <taxon>Bacteria</taxon>
        <taxon>Pseudomonadati</taxon>
        <taxon>Pseudomonadota</taxon>
        <taxon>Gammaproteobacteria</taxon>
        <taxon>Pseudomonadales</taxon>
        <taxon>Pseudomonadaceae</taxon>
        <taxon>Stutzerimonas</taxon>
    </lineage>
</organism>
<dbReference type="Proteomes" id="UP000000233">
    <property type="component" value="Chromosome"/>
</dbReference>
<dbReference type="HOGENOM" id="CLU_2720142_0_0_6"/>
<dbReference type="InterPro" id="IPR022516">
    <property type="entry name" value="CHP03798_Ocin"/>
</dbReference>
<evidence type="ECO:0000313" key="2">
    <source>
        <dbReference type="EMBL" id="ABP79039.1"/>
    </source>
</evidence>
<dbReference type="NCBIfam" id="TIGR03798">
    <property type="entry name" value="leader_Nif11"/>
    <property type="match status" value="1"/>
</dbReference>
<accession>A4VJ88</accession>